<dbReference type="Pfam" id="PF04233">
    <property type="entry name" value="Phage_Mu_F"/>
    <property type="match status" value="1"/>
</dbReference>
<proteinExistence type="predicted"/>
<feature type="coiled-coil region" evidence="1">
    <location>
        <begin position="24"/>
        <end position="51"/>
    </location>
</feature>
<dbReference type="AlphaFoldDB" id="A0A0F9R4A3"/>
<accession>A0A0F9R4A3</accession>
<sequence>MAERAALAAWHGLRRTAEDWHPVIKEKATTVAELKKSERRLEQAIRQWMREVAAHINTFIDVLVIDPTAVDDIDLEQFNPRFSELTRPHIERAMSKGGENSKEELSGQERETGTARSARRRAGRSETGDEDHDARVPTQRLRTRLLHNLRQPFTAQNEPAIISSWTVQSPEAQAWVSNHGLDLATGLNETTVERLQQTLVIGQRDGVGMPEITRRIKNNFKDMSTWRARMIAQTETIRAYAQGSLQVYRDAGVTVKKWLDGQVNACPICVALDGKPISIEGNFKGELPPELAALVRQPTVDGPPAHPGCRCAVRAVIEG</sequence>
<gene>
    <name evidence="4" type="ORF">LCGC14_0622920</name>
</gene>
<feature type="domain" description="Phage head morphogenesis" evidence="3">
    <location>
        <begin position="198"/>
        <end position="313"/>
    </location>
</feature>
<feature type="compositionally biased region" description="Basic and acidic residues" evidence="2">
    <location>
        <begin position="92"/>
        <end position="113"/>
    </location>
</feature>
<evidence type="ECO:0000259" key="3">
    <source>
        <dbReference type="Pfam" id="PF04233"/>
    </source>
</evidence>
<reference evidence="4" key="1">
    <citation type="journal article" date="2015" name="Nature">
        <title>Complex archaea that bridge the gap between prokaryotes and eukaryotes.</title>
        <authorList>
            <person name="Spang A."/>
            <person name="Saw J.H."/>
            <person name="Jorgensen S.L."/>
            <person name="Zaremba-Niedzwiedzka K."/>
            <person name="Martijn J."/>
            <person name="Lind A.E."/>
            <person name="van Eijk R."/>
            <person name="Schleper C."/>
            <person name="Guy L."/>
            <person name="Ettema T.J."/>
        </authorList>
    </citation>
    <scope>NUCLEOTIDE SEQUENCE</scope>
</reference>
<comment type="caution">
    <text evidence="4">The sequence shown here is derived from an EMBL/GenBank/DDBJ whole genome shotgun (WGS) entry which is preliminary data.</text>
</comment>
<name>A0A0F9R4A3_9ZZZZ</name>
<dbReference type="InterPro" id="IPR006528">
    <property type="entry name" value="Phage_head_morphogenesis_dom"/>
</dbReference>
<feature type="region of interest" description="Disordered" evidence="2">
    <location>
        <begin position="92"/>
        <end position="138"/>
    </location>
</feature>
<evidence type="ECO:0000256" key="2">
    <source>
        <dbReference type="SAM" id="MobiDB-lite"/>
    </source>
</evidence>
<organism evidence="4">
    <name type="scientific">marine sediment metagenome</name>
    <dbReference type="NCBI Taxonomy" id="412755"/>
    <lineage>
        <taxon>unclassified sequences</taxon>
        <taxon>metagenomes</taxon>
        <taxon>ecological metagenomes</taxon>
    </lineage>
</organism>
<protein>
    <recommendedName>
        <fullName evidence="3">Phage head morphogenesis domain-containing protein</fullName>
    </recommendedName>
</protein>
<keyword evidence="1" id="KW-0175">Coiled coil</keyword>
<evidence type="ECO:0000313" key="4">
    <source>
        <dbReference type="EMBL" id="KKN51395.1"/>
    </source>
</evidence>
<feature type="compositionally biased region" description="Basic and acidic residues" evidence="2">
    <location>
        <begin position="123"/>
        <end position="135"/>
    </location>
</feature>
<dbReference type="EMBL" id="LAZR01001064">
    <property type="protein sequence ID" value="KKN51395.1"/>
    <property type="molecule type" value="Genomic_DNA"/>
</dbReference>
<evidence type="ECO:0000256" key="1">
    <source>
        <dbReference type="SAM" id="Coils"/>
    </source>
</evidence>